<proteinExistence type="inferred from homology"/>
<evidence type="ECO:0008006" key="5">
    <source>
        <dbReference type="Google" id="ProtNLM"/>
    </source>
</evidence>
<evidence type="ECO:0000313" key="3">
    <source>
        <dbReference type="EMBL" id="KAF2292885.1"/>
    </source>
</evidence>
<dbReference type="PANTHER" id="PTHR33732:SF2">
    <property type="entry name" value="REF_SRPP-LIKE PROTEIN"/>
    <property type="match status" value="1"/>
</dbReference>
<name>A0A6A6KXM2_HEVBR</name>
<evidence type="ECO:0000313" key="4">
    <source>
        <dbReference type="Proteomes" id="UP000467840"/>
    </source>
</evidence>
<dbReference type="InterPro" id="IPR008802">
    <property type="entry name" value="REF"/>
</dbReference>
<feature type="compositionally biased region" description="Acidic residues" evidence="2">
    <location>
        <begin position="9"/>
        <end position="21"/>
    </location>
</feature>
<comment type="caution">
    <text evidence="3">The sequence shown here is derived from an EMBL/GenBank/DDBJ whole genome shotgun (WGS) entry which is preliminary data.</text>
</comment>
<dbReference type="Pfam" id="PF05755">
    <property type="entry name" value="REF"/>
    <property type="match status" value="1"/>
</dbReference>
<dbReference type="PANTHER" id="PTHR33732">
    <property type="entry name" value="REF/SRPP-LIKE PROTEIN OS05G0151300/LOC_OS05G05940"/>
    <property type="match status" value="1"/>
</dbReference>
<dbReference type="EMBL" id="JAAGAX010000014">
    <property type="protein sequence ID" value="KAF2292885.1"/>
    <property type="molecule type" value="Genomic_DNA"/>
</dbReference>
<sequence length="266" mass="29497">MEVKSVLDPFEDENNDMDGDEVSLGADSLQKDYPSESDSEEVIMEMEKKNPELKHLVFVRIAAIQVLVYVSNLYDYAKQNSGPLRSTVGTVESAVTTVVSPVYRKFKDLPDDLLVFLDNKVDEGTRKFDKHAPPVAKQAVSQAQSFLQIASQKLQELVHEASAGGPRAAVRYATTELKHLALTQSVKVWIKLNQFPVLHTVADMVAPTAAHLSEKYNHTVKGMAQNGYKVFNYVPLVSLDDIARAFKQGETEKKENATAHDSSDSD</sequence>
<protein>
    <recommendedName>
        <fullName evidence="5">REF/SRPP-like protein</fullName>
    </recommendedName>
</protein>
<dbReference type="AlphaFoldDB" id="A0A6A6KXM2"/>
<keyword evidence="4" id="KW-1185">Reference proteome</keyword>
<gene>
    <name evidence="3" type="ORF">GH714_029600</name>
</gene>
<evidence type="ECO:0000256" key="2">
    <source>
        <dbReference type="SAM" id="MobiDB-lite"/>
    </source>
</evidence>
<evidence type="ECO:0000256" key="1">
    <source>
        <dbReference type="ARBA" id="ARBA00009737"/>
    </source>
</evidence>
<organism evidence="3 4">
    <name type="scientific">Hevea brasiliensis</name>
    <name type="common">Para rubber tree</name>
    <name type="synonym">Siphonia brasiliensis</name>
    <dbReference type="NCBI Taxonomy" id="3981"/>
    <lineage>
        <taxon>Eukaryota</taxon>
        <taxon>Viridiplantae</taxon>
        <taxon>Streptophyta</taxon>
        <taxon>Embryophyta</taxon>
        <taxon>Tracheophyta</taxon>
        <taxon>Spermatophyta</taxon>
        <taxon>Magnoliopsida</taxon>
        <taxon>eudicotyledons</taxon>
        <taxon>Gunneridae</taxon>
        <taxon>Pentapetalae</taxon>
        <taxon>rosids</taxon>
        <taxon>fabids</taxon>
        <taxon>Malpighiales</taxon>
        <taxon>Euphorbiaceae</taxon>
        <taxon>Crotonoideae</taxon>
        <taxon>Micrandreae</taxon>
        <taxon>Hevea</taxon>
    </lineage>
</organism>
<reference evidence="3 4" key="1">
    <citation type="journal article" date="2020" name="Mol. Plant">
        <title>The Chromosome-Based Rubber Tree Genome Provides New Insights into Spurge Genome Evolution and Rubber Biosynthesis.</title>
        <authorList>
            <person name="Liu J."/>
            <person name="Shi C."/>
            <person name="Shi C.C."/>
            <person name="Li W."/>
            <person name="Zhang Q.J."/>
            <person name="Zhang Y."/>
            <person name="Li K."/>
            <person name="Lu H.F."/>
            <person name="Shi C."/>
            <person name="Zhu S.T."/>
            <person name="Xiao Z.Y."/>
            <person name="Nan H."/>
            <person name="Yue Y."/>
            <person name="Zhu X.G."/>
            <person name="Wu Y."/>
            <person name="Hong X.N."/>
            <person name="Fan G.Y."/>
            <person name="Tong Y."/>
            <person name="Zhang D."/>
            <person name="Mao C.L."/>
            <person name="Liu Y.L."/>
            <person name="Hao S.J."/>
            <person name="Liu W.Q."/>
            <person name="Lv M.Q."/>
            <person name="Zhang H.B."/>
            <person name="Liu Y."/>
            <person name="Hu-Tang G.R."/>
            <person name="Wang J.P."/>
            <person name="Wang J.H."/>
            <person name="Sun Y.H."/>
            <person name="Ni S.B."/>
            <person name="Chen W.B."/>
            <person name="Zhang X.C."/>
            <person name="Jiao Y.N."/>
            <person name="Eichler E.E."/>
            <person name="Li G.H."/>
            <person name="Liu X."/>
            <person name="Gao L.Z."/>
        </authorList>
    </citation>
    <scope>NUCLEOTIDE SEQUENCE [LARGE SCALE GENOMIC DNA]</scope>
    <source>
        <strain evidence="4">cv. GT1</strain>
        <tissue evidence="3">Leaf</tissue>
    </source>
</reference>
<comment type="similarity">
    <text evidence="1">Belongs to the REF/SRPP family.</text>
</comment>
<dbReference type="Proteomes" id="UP000467840">
    <property type="component" value="Chromosome 13"/>
</dbReference>
<accession>A0A6A6KXM2</accession>
<feature type="region of interest" description="Disordered" evidence="2">
    <location>
        <begin position="1"/>
        <end position="37"/>
    </location>
</feature>